<dbReference type="Gene3D" id="1.20.1440.60">
    <property type="entry name" value="23S rRNA-intervening sequence"/>
    <property type="match status" value="1"/>
</dbReference>
<proteinExistence type="predicted"/>
<dbReference type="OrthoDB" id="9811959at2"/>
<name>A0A023BTM3_9FLAO</name>
<dbReference type="STRING" id="1317122.ATO12_20040"/>
<dbReference type="CDD" id="cd16377">
    <property type="entry name" value="23S_rRNA_IVP_like"/>
    <property type="match status" value="1"/>
</dbReference>
<keyword evidence="1" id="KW-0689">Ribosomal protein</keyword>
<dbReference type="NCBIfam" id="TIGR02436">
    <property type="entry name" value="four helix bundle protein"/>
    <property type="match status" value="1"/>
</dbReference>
<comment type="caution">
    <text evidence="1">The sequence shown here is derived from an EMBL/GenBank/DDBJ whole genome shotgun (WGS) entry which is preliminary data.</text>
</comment>
<sequence length="117" mass="13485">MAFKFEKLKVWQKSIDLSGDVNKLTQSFPKDELYILTSQIKRATDSIALNIAEGSTGQTNKEFNRFLSIALRSAIEVVSCLHLVKKRNLINQNQFQDIYEKLTEIVKMIQALRKTLH</sequence>
<gene>
    <name evidence="1" type="ORF">ATO12_20040</name>
</gene>
<protein>
    <submittedName>
        <fullName evidence="1">30S ribosomal protein S23</fullName>
    </submittedName>
</protein>
<dbReference type="InterPro" id="IPR036583">
    <property type="entry name" value="23S_rRNA_IVS_sf"/>
</dbReference>
<keyword evidence="2" id="KW-1185">Reference proteome</keyword>
<dbReference type="GO" id="GO:0005840">
    <property type="term" value="C:ribosome"/>
    <property type="evidence" value="ECO:0007669"/>
    <property type="project" value="UniProtKB-KW"/>
</dbReference>
<dbReference type="AlphaFoldDB" id="A0A023BTM3"/>
<organism evidence="1 2">
    <name type="scientific">Aquimarina atlantica</name>
    <dbReference type="NCBI Taxonomy" id="1317122"/>
    <lineage>
        <taxon>Bacteria</taxon>
        <taxon>Pseudomonadati</taxon>
        <taxon>Bacteroidota</taxon>
        <taxon>Flavobacteriia</taxon>
        <taxon>Flavobacteriales</taxon>
        <taxon>Flavobacteriaceae</taxon>
        <taxon>Aquimarina</taxon>
    </lineage>
</organism>
<dbReference type="PANTHER" id="PTHR38471:SF2">
    <property type="entry name" value="FOUR HELIX BUNDLE PROTEIN"/>
    <property type="match status" value="1"/>
</dbReference>
<dbReference type="Proteomes" id="UP000023541">
    <property type="component" value="Unassembled WGS sequence"/>
</dbReference>
<dbReference type="InterPro" id="IPR012657">
    <property type="entry name" value="23S_rRNA-intervening_sequence"/>
</dbReference>
<reference evidence="1 2" key="1">
    <citation type="submission" date="2014-04" db="EMBL/GenBank/DDBJ databases">
        <title>Aquimarina sp. 22II-S11-z7 Genome Sequencing.</title>
        <authorList>
            <person name="Lai Q."/>
        </authorList>
    </citation>
    <scope>NUCLEOTIDE SEQUENCE [LARGE SCALE GENOMIC DNA]</scope>
    <source>
        <strain evidence="1 2">22II-S11-z7</strain>
    </source>
</reference>
<dbReference type="PANTHER" id="PTHR38471">
    <property type="entry name" value="FOUR HELIX BUNDLE PROTEIN"/>
    <property type="match status" value="1"/>
</dbReference>
<dbReference type="SUPFAM" id="SSF158446">
    <property type="entry name" value="IVS-encoded protein-like"/>
    <property type="match status" value="1"/>
</dbReference>
<dbReference type="Pfam" id="PF05635">
    <property type="entry name" value="23S_rRNA_IVP"/>
    <property type="match status" value="1"/>
</dbReference>
<keyword evidence="1" id="KW-0687">Ribonucleoprotein</keyword>
<accession>A0A023BTM3</accession>
<dbReference type="EMBL" id="AQRA01000006">
    <property type="protein sequence ID" value="EZH73294.1"/>
    <property type="molecule type" value="Genomic_DNA"/>
</dbReference>
<dbReference type="RefSeq" id="WP_034243220.1">
    <property type="nucleotide sequence ID" value="NZ_AQRA01000006.1"/>
</dbReference>
<evidence type="ECO:0000313" key="1">
    <source>
        <dbReference type="EMBL" id="EZH73294.1"/>
    </source>
</evidence>
<evidence type="ECO:0000313" key="2">
    <source>
        <dbReference type="Proteomes" id="UP000023541"/>
    </source>
</evidence>
<dbReference type="eggNOG" id="ENOG5031GER">
    <property type="taxonomic scope" value="Bacteria"/>
</dbReference>